<proteinExistence type="predicted"/>
<name>A0A1F5F3J8_9BACT</name>
<dbReference type="InterPro" id="IPR040931">
    <property type="entry name" value="CDCA"/>
</dbReference>
<dbReference type="Proteomes" id="UP000176191">
    <property type="component" value="Unassembled WGS sequence"/>
</dbReference>
<dbReference type="SMR" id="A0A1F5F3J8"/>
<dbReference type="Pfam" id="PF18484">
    <property type="entry name" value="CDCA"/>
    <property type="match status" value="1"/>
</dbReference>
<evidence type="ECO:0000313" key="2">
    <source>
        <dbReference type="Proteomes" id="UP000176191"/>
    </source>
</evidence>
<sequence>MSPEIPSTNRTMLERMLGSGWEVKEGDPSLLVRVVRGGLVHCVDGRKVDQFLVPQKIVRGPKIQGGAEGVALLLAKAQGVSEVDESWFRKACQVIKNSGFVPGVHDFDHLHCGHFNLASQGKFEGMPRFTITAGDMSRIVGEFGGSQVHLAGQHEEYVMRVNWDPNMTLIPNKEAFNLDAWYANVIGINQETLLDNAAKTVMGLSSVRTVEVFG</sequence>
<evidence type="ECO:0000313" key="1">
    <source>
        <dbReference type="EMBL" id="OGD74251.1"/>
    </source>
</evidence>
<organism evidence="1 2">
    <name type="scientific">Candidatus Collierbacteria bacterium RIFOXYA2_FULL_46_10</name>
    <dbReference type="NCBI Taxonomy" id="1817726"/>
    <lineage>
        <taxon>Bacteria</taxon>
        <taxon>Candidatus Collieribacteriota</taxon>
    </lineage>
</organism>
<gene>
    <name evidence="1" type="ORF">A2228_03810</name>
</gene>
<dbReference type="SUPFAM" id="SSF159779">
    <property type="entry name" value="CdCA1 repeat-like"/>
    <property type="match status" value="1"/>
</dbReference>
<dbReference type="EMBL" id="MFAK01000038">
    <property type="protein sequence ID" value="OGD74251.1"/>
    <property type="molecule type" value="Genomic_DNA"/>
</dbReference>
<reference evidence="1 2" key="1">
    <citation type="journal article" date="2016" name="Nat. Commun.">
        <title>Thousands of microbial genomes shed light on interconnected biogeochemical processes in an aquifer system.</title>
        <authorList>
            <person name="Anantharaman K."/>
            <person name="Brown C.T."/>
            <person name="Hug L.A."/>
            <person name="Sharon I."/>
            <person name="Castelle C.J."/>
            <person name="Probst A.J."/>
            <person name="Thomas B.C."/>
            <person name="Singh A."/>
            <person name="Wilkins M.J."/>
            <person name="Karaoz U."/>
            <person name="Brodie E.L."/>
            <person name="Williams K.H."/>
            <person name="Hubbard S.S."/>
            <person name="Banfield J.F."/>
        </authorList>
    </citation>
    <scope>NUCLEOTIDE SEQUENCE [LARGE SCALE GENOMIC DNA]</scope>
</reference>
<comment type="caution">
    <text evidence="1">The sequence shown here is derived from an EMBL/GenBank/DDBJ whole genome shotgun (WGS) entry which is preliminary data.</text>
</comment>
<protein>
    <submittedName>
        <fullName evidence="1">Uncharacterized protein</fullName>
    </submittedName>
</protein>
<dbReference type="AlphaFoldDB" id="A0A1F5F3J8"/>
<accession>A0A1F5F3J8</accession>